<dbReference type="Proteomes" id="UP000198372">
    <property type="component" value="Unassembled WGS sequence"/>
</dbReference>
<evidence type="ECO:0000256" key="1">
    <source>
        <dbReference type="SAM" id="SignalP"/>
    </source>
</evidence>
<protein>
    <submittedName>
        <fullName evidence="2">BQ2448_334 protein</fullName>
    </submittedName>
</protein>
<sequence>MLMLKSLSLLVVAAAAAHALELPRYVSYVPVELVNSVSIVDGLNGFLGTDTVNRDKLSPVKRDLLATGPLPKPVKTNVDPVLAALDRPNKAPLNKLLSSRFAKVVKYVPSLNLLVSCKWGPPYTD</sequence>
<evidence type="ECO:0000313" key="2">
    <source>
        <dbReference type="EMBL" id="SCV68213.1"/>
    </source>
</evidence>
<reference evidence="3" key="1">
    <citation type="submission" date="2016-09" db="EMBL/GenBank/DDBJ databases">
        <authorList>
            <person name="Jeantristanb JTB J.-T."/>
            <person name="Ricardo R."/>
        </authorList>
    </citation>
    <scope>NUCLEOTIDE SEQUENCE [LARGE SCALE GENOMIC DNA]</scope>
</reference>
<evidence type="ECO:0000313" key="3">
    <source>
        <dbReference type="Proteomes" id="UP000198372"/>
    </source>
</evidence>
<feature type="chain" id="PRO_5013144818" evidence="1">
    <location>
        <begin position="20"/>
        <end position="125"/>
    </location>
</feature>
<gene>
    <name evidence="2" type="ORF">BQ2448_334</name>
</gene>
<organism evidence="2 3">
    <name type="scientific">Microbotryum intermedium</name>
    <dbReference type="NCBI Taxonomy" id="269621"/>
    <lineage>
        <taxon>Eukaryota</taxon>
        <taxon>Fungi</taxon>
        <taxon>Dikarya</taxon>
        <taxon>Basidiomycota</taxon>
        <taxon>Pucciniomycotina</taxon>
        <taxon>Microbotryomycetes</taxon>
        <taxon>Microbotryales</taxon>
        <taxon>Microbotryaceae</taxon>
        <taxon>Microbotryum</taxon>
    </lineage>
</organism>
<dbReference type="EMBL" id="FMSP01000003">
    <property type="protein sequence ID" value="SCV68213.1"/>
    <property type="molecule type" value="Genomic_DNA"/>
</dbReference>
<accession>A0A238F863</accession>
<keyword evidence="3" id="KW-1185">Reference proteome</keyword>
<proteinExistence type="predicted"/>
<keyword evidence="1" id="KW-0732">Signal</keyword>
<dbReference type="AlphaFoldDB" id="A0A238F863"/>
<name>A0A238F863_9BASI</name>
<feature type="signal peptide" evidence="1">
    <location>
        <begin position="1"/>
        <end position="19"/>
    </location>
</feature>